<name>A0A1V6PDG6_PENDC</name>
<dbReference type="EMBL" id="MDYL01000008">
    <property type="protein sequence ID" value="OQD75051.1"/>
    <property type="molecule type" value="Genomic_DNA"/>
</dbReference>
<organism evidence="2 3">
    <name type="scientific">Penicillium decumbens</name>
    <dbReference type="NCBI Taxonomy" id="69771"/>
    <lineage>
        <taxon>Eukaryota</taxon>
        <taxon>Fungi</taxon>
        <taxon>Dikarya</taxon>
        <taxon>Ascomycota</taxon>
        <taxon>Pezizomycotina</taxon>
        <taxon>Eurotiomycetes</taxon>
        <taxon>Eurotiomycetidae</taxon>
        <taxon>Eurotiales</taxon>
        <taxon>Aspergillaceae</taxon>
        <taxon>Penicillium</taxon>
    </lineage>
</organism>
<reference evidence="3" key="1">
    <citation type="journal article" date="2017" name="Nat. Microbiol.">
        <title>Global analysis of biosynthetic gene clusters reveals vast potential of secondary metabolite production in Penicillium species.</title>
        <authorList>
            <person name="Nielsen J.C."/>
            <person name="Grijseels S."/>
            <person name="Prigent S."/>
            <person name="Ji B."/>
            <person name="Dainat J."/>
            <person name="Nielsen K.F."/>
            <person name="Frisvad J.C."/>
            <person name="Workman M."/>
            <person name="Nielsen J."/>
        </authorList>
    </citation>
    <scope>NUCLEOTIDE SEQUENCE [LARGE SCALE GENOMIC DNA]</scope>
    <source>
        <strain evidence="3">IBT 11843</strain>
    </source>
</reference>
<feature type="region of interest" description="Disordered" evidence="1">
    <location>
        <begin position="1"/>
        <end position="22"/>
    </location>
</feature>
<dbReference type="AlphaFoldDB" id="A0A1V6PDG6"/>
<accession>A0A1V6PDG6</accession>
<dbReference type="Proteomes" id="UP000191522">
    <property type="component" value="Unassembled WGS sequence"/>
</dbReference>
<proteinExistence type="predicted"/>
<sequence length="22" mass="2507">MPQTEGKIMDEQQRAISTAENE</sequence>
<evidence type="ECO:0000313" key="2">
    <source>
        <dbReference type="EMBL" id="OQD75051.1"/>
    </source>
</evidence>
<gene>
    <name evidence="2" type="ORF">PENDEC_c008G04490</name>
</gene>
<comment type="caution">
    <text evidence="2">The sequence shown here is derived from an EMBL/GenBank/DDBJ whole genome shotgun (WGS) entry which is preliminary data.</text>
</comment>
<dbReference type="OrthoDB" id="3918840at2759"/>
<keyword evidence="3" id="KW-1185">Reference proteome</keyword>
<protein>
    <submittedName>
        <fullName evidence="2">Uncharacterized protein</fullName>
    </submittedName>
</protein>
<evidence type="ECO:0000256" key="1">
    <source>
        <dbReference type="SAM" id="MobiDB-lite"/>
    </source>
</evidence>
<evidence type="ECO:0000313" key="3">
    <source>
        <dbReference type="Proteomes" id="UP000191522"/>
    </source>
</evidence>